<accession>A0ABU1AEQ2</accession>
<evidence type="ECO:0000256" key="1">
    <source>
        <dbReference type="SAM" id="SignalP"/>
    </source>
</evidence>
<dbReference type="InterPro" id="IPR013990">
    <property type="entry name" value="WHy-dom"/>
</dbReference>
<protein>
    <submittedName>
        <fullName evidence="3">LEA type 2 family protein</fullName>
    </submittedName>
</protein>
<dbReference type="InterPro" id="IPR004864">
    <property type="entry name" value="LEA_2"/>
</dbReference>
<reference evidence="3 4" key="1">
    <citation type="submission" date="2023-04" db="EMBL/GenBank/DDBJ databases">
        <title>A novel bacteria isolated from coastal sediment.</title>
        <authorList>
            <person name="Liu X.-J."/>
            <person name="Du Z.-J."/>
        </authorList>
    </citation>
    <scope>NUCLEOTIDE SEQUENCE [LARGE SCALE GENOMIC DNA]</scope>
    <source>
        <strain evidence="3 4">SDUM461004</strain>
    </source>
</reference>
<feature type="domain" description="Water stress and hypersensitive response" evidence="2">
    <location>
        <begin position="30"/>
        <end position="151"/>
    </location>
</feature>
<sequence>MKSLPLFLLPFLLLFTGCASVSSDYEPPKVDVVGITKSDTDTAALQFTLQLRIVNPNAQTIHLKGLYYELSLDGIDVINGTANNIPAIEGYSDTVISVSSAASLVNSVRLAARLMEVTSKELPYELRAKLGTTSKWMPATTVTETGVLPLR</sequence>
<dbReference type="EMBL" id="JARXIC010000002">
    <property type="protein sequence ID" value="MDQ8192994.1"/>
    <property type="molecule type" value="Genomic_DNA"/>
</dbReference>
<organism evidence="3 4">
    <name type="scientific">Thalassobacterium sedimentorum</name>
    <dbReference type="NCBI Taxonomy" id="3041258"/>
    <lineage>
        <taxon>Bacteria</taxon>
        <taxon>Pseudomonadati</taxon>
        <taxon>Verrucomicrobiota</taxon>
        <taxon>Opitutia</taxon>
        <taxon>Puniceicoccales</taxon>
        <taxon>Coraliomargaritaceae</taxon>
        <taxon>Thalassobacterium</taxon>
    </lineage>
</organism>
<evidence type="ECO:0000259" key="2">
    <source>
        <dbReference type="SMART" id="SM00769"/>
    </source>
</evidence>
<comment type="caution">
    <text evidence="3">The sequence shown here is derived from an EMBL/GenBank/DDBJ whole genome shotgun (WGS) entry which is preliminary data.</text>
</comment>
<feature type="signal peptide" evidence="1">
    <location>
        <begin position="1"/>
        <end position="21"/>
    </location>
</feature>
<gene>
    <name evidence="3" type="ORF">QEH59_01055</name>
</gene>
<dbReference type="Gene3D" id="2.60.40.1820">
    <property type="match status" value="1"/>
</dbReference>
<evidence type="ECO:0000313" key="3">
    <source>
        <dbReference type="EMBL" id="MDQ8192994.1"/>
    </source>
</evidence>
<feature type="chain" id="PRO_5045490845" evidence="1">
    <location>
        <begin position="22"/>
        <end position="151"/>
    </location>
</feature>
<evidence type="ECO:0000313" key="4">
    <source>
        <dbReference type="Proteomes" id="UP001243717"/>
    </source>
</evidence>
<dbReference type="RefSeq" id="WP_308983503.1">
    <property type="nucleotide sequence ID" value="NZ_JARXIC010000002.1"/>
</dbReference>
<dbReference type="PROSITE" id="PS51257">
    <property type="entry name" value="PROKAR_LIPOPROTEIN"/>
    <property type="match status" value="1"/>
</dbReference>
<dbReference type="Pfam" id="PF03168">
    <property type="entry name" value="LEA_2"/>
    <property type="match status" value="1"/>
</dbReference>
<keyword evidence="1" id="KW-0732">Signal</keyword>
<dbReference type="Proteomes" id="UP001243717">
    <property type="component" value="Unassembled WGS sequence"/>
</dbReference>
<keyword evidence="4" id="KW-1185">Reference proteome</keyword>
<name>A0ABU1AEQ2_9BACT</name>
<dbReference type="SUPFAM" id="SSF117070">
    <property type="entry name" value="LEA14-like"/>
    <property type="match status" value="1"/>
</dbReference>
<dbReference type="SMART" id="SM00769">
    <property type="entry name" value="WHy"/>
    <property type="match status" value="1"/>
</dbReference>
<proteinExistence type="predicted"/>